<organism evidence="8 9">
    <name type="scientific">Staurois parvus</name>
    <dbReference type="NCBI Taxonomy" id="386267"/>
    <lineage>
        <taxon>Eukaryota</taxon>
        <taxon>Metazoa</taxon>
        <taxon>Chordata</taxon>
        <taxon>Craniata</taxon>
        <taxon>Vertebrata</taxon>
        <taxon>Euteleostomi</taxon>
        <taxon>Amphibia</taxon>
        <taxon>Batrachia</taxon>
        <taxon>Anura</taxon>
        <taxon>Neobatrachia</taxon>
        <taxon>Ranoidea</taxon>
        <taxon>Ranidae</taxon>
        <taxon>Staurois</taxon>
    </lineage>
</organism>
<dbReference type="Pfam" id="PF14738">
    <property type="entry name" value="CFAP91"/>
    <property type="match status" value="1"/>
</dbReference>
<evidence type="ECO:0000256" key="6">
    <source>
        <dbReference type="ARBA" id="ARBA00029555"/>
    </source>
</evidence>
<evidence type="ECO:0000256" key="3">
    <source>
        <dbReference type="ARBA" id="ARBA00023212"/>
    </source>
</evidence>
<evidence type="ECO:0000313" key="9">
    <source>
        <dbReference type="Proteomes" id="UP001162483"/>
    </source>
</evidence>
<comment type="similarity">
    <text evidence="5">Belongs to the CFAP91 family.</text>
</comment>
<proteinExistence type="inferred from homology"/>
<dbReference type="InterPro" id="IPR032840">
    <property type="entry name" value="CFAP91_dom"/>
</dbReference>
<evidence type="ECO:0000256" key="5">
    <source>
        <dbReference type="ARBA" id="ARBA00029468"/>
    </source>
</evidence>
<gene>
    <name evidence="8" type="ORF">SPARVUS_LOCUS262540</name>
</gene>
<sequence length="202" mass="23491">MSRTLTTQTRPGPGGPYRAGRTYDFLYDPLYTVSSEKDHVQTAYRTHVSYDRVQRVPEYPTMFSELVHHPRHTLRLQLKDPVPPFIDRQWRGRGEQRMLALKQLAGSQPSFSTPLQQADHEDVSGRNRYKYFERPLIPFSQQVPTNVLLAGSWRERSPRPERVPTPLVRTVGIQTDYRDSEAQTDPYSPEFVVQPGSVFQRY</sequence>
<dbReference type="InterPro" id="IPR026720">
    <property type="entry name" value="CFAP91"/>
</dbReference>
<keyword evidence="2" id="KW-0963">Cytoplasm</keyword>
<name>A0ABN9A9N0_9NEOB</name>
<evidence type="ECO:0000259" key="7">
    <source>
        <dbReference type="Pfam" id="PF14738"/>
    </source>
</evidence>
<evidence type="ECO:0000313" key="8">
    <source>
        <dbReference type="EMBL" id="CAI9532697.1"/>
    </source>
</evidence>
<evidence type="ECO:0000256" key="4">
    <source>
        <dbReference type="ARBA" id="ARBA00023273"/>
    </source>
</evidence>
<evidence type="ECO:0000256" key="2">
    <source>
        <dbReference type="ARBA" id="ARBA00022490"/>
    </source>
</evidence>
<dbReference type="PANTHER" id="PTHR22455">
    <property type="entry name" value="CILIA- AND FLAGELLA-ASSOCIATED PROTEIN 91"/>
    <property type="match status" value="1"/>
</dbReference>
<comment type="subcellular location">
    <subcellularLocation>
        <location evidence="1">Cytoplasm</location>
        <location evidence="1">Cytoskeleton</location>
        <location evidence="1">Cilium axoneme</location>
    </subcellularLocation>
</comment>
<keyword evidence="3" id="KW-0206">Cytoskeleton</keyword>
<accession>A0ABN9A9N0</accession>
<dbReference type="PANTHER" id="PTHR22455:SF10">
    <property type="entry name" value="CILIA- AND FLAGELLA-ASSOCIATED PROTEIN 91"/>
    <property type="match status" value="1"/>
</dbReference>
<protein>
    <recommendedName>
        <fullName evidence="6">Cilia- and flagella-associated protein 91</fullName>
    </recommendedName>
</protein>
<keyword evidence="9" id="KW-1185">Reference proteome</keyword>
<reference evidence="8" key="1">
    <citation type="submission" date="2023-05" db="EMBL/GenBank/DDBJ databases">
        <authorList>
            <person name="Stuckert A."/>
        </authorList>
    </citation>
    <scope>NUCLEOTIDE SEQUENCE</scope>
</reference>
<comment type="caution">
    <text evidence="8">The sequence shown here is derived from an EMBL/GenBank/DDBJ whole genome shotgun (WGS) entry which is preliminary data.</text>
</comment>
<feature type="domain" description="CFAP91" evidence="7">
    <location>
        <begin position="173"/>
        <end position="197"/>
    </location>
</feature>
<keyword evidence="4" id="KW-0966">Cell projection</keyword>
<dbReference type="Proteomes" id="UP001162483">
    <property type="component" value="Unassembled WGS sequence"/>
</dbReference>
<dbReference type="EMBL" id="CATNWA010000079">
    <property type="protein sequence ID" value="CAI9532697.1"/>
    <property type="molecule type" value="Genomic_DNA"/>
</dbReference>
<evidence type="ECO:0000256" key="1">
    <source>
        <dbReference type="ARBA" id="ARBA00004430"/>
    </source>
</evidence>